<evidence type="ECO:0000313" key="3">
    <source>
        <dbReference type="Proteomes" id="UP000029665"/>
    </source>
</evidence>
<feature type="region of interest" description="Disordered" evidence="1">
    <location>
        <begin position="1"/>
        <end position="29"/>
    </location>
</feature>
<keyword evidence="3" id="KW-1185">Reference proteome</keyword>
<name>A0A060SAJ6_PYCCI</name>
<reference evidence="2" key="1">
    <citation type="submission" date="2014-01" db="EMBL/GenBank/DDBJ databases">
        <title>The genome of the white-rot fungus Pycnoporus cinnabarinus: a basidiomycete model with a versatile arsenal for lignocellulosic biomass breakdown.</title>
        <authorList>
            <person name="Levasseur A."/>
            <person name="Lomascolo A."/>
            <person name="Ruiz-Duenas F.J."/>
            <person name="Uzan E."/>
            <person name="Piumi F."/>
            <person name="Kues U."/>
            <person name="Ram A.F.J."/>
            <person name="Murat C."/>
            <person name="Haon M."/>
            <person name="Benoit I."/>
            <person name="Arfi Y."/>
            <person name="Chevret D."/>
            <person name="Drula E."/>
            <person name="Kwon M.J."/>
            <person name="Gouret P."/>
            <person name="Lesage-Meessen L."/>
            <person name="Lombard V."/>
            <person name="Mariette J."/>
            <person name="Noirot C."/>
            <person name="Park J."/>
            <person name="Patyshakuliyeva A."/>
            <person name="Wieneger R.A.B."/>
            <person name="Wosten H.A.B."/>
            <person name="Martin F."/>
            <person name="Coutinho P.M."/>
            <person name="de Vries R."/>
            <person name="Martinez A.T."/>
            <person name="Klopp C."/>
            <person name="Pontarotti P."/>
            <person name="Henrissat B."/>
            <person name="Record E."/>
        </authorList>
    </citation>
    <scope>NUCLEOTIDE SEQUENCE [LARGE SCALE GENOMIC DNA]</scope>
    <source>
        <strain evidence="2">BRFM137</strain>
    </source>
</reference>
<dbReference type="HOGENOM" id="CLU_1349515_0_0_1"/>
<sequence>MRSYLVRPRSPSSTGTLGQAPTAYIPPEVSPVNPVARQLRDSTRSRALVARRQYAAGGALDSQTTDSQFVRNLTSTEGERNATSDSAGVEEDTTLVDEHCSNGKGNSDSVNGCDCKDQLEKAQAKLTRLWNQINQLGGRLAYYEHLCAVHTSRIDDLERELQDRILEEEDRYSEFDEPWLDPDEESQVLVYPEPVLKKRRCAV</sequence>
<dbReference type="AlphaFoldDB" id="A0A060SAJ6"/>
<proteinExistence type="predicted"/>
<evidence type="ECO:0000313" key="2">
    <source>
        <dbReference type="EMBL" id="CDO69408.1"/>
    </source>
</evidence>
<comment type="caution">
    <text evidence="2">The sequence shown here is derived from an EMBL/GenBank/DDBJ whole genome shotgun (WGS) entry which is preliminary data.</text>
</comment>
<evidence type="ECO:0000256" key="1">
    <source>
        <dbReference type="SAM" id="MobiDB-lite"/>
    </source>
</evidence>
<feature type="compositionally biased region" description="Polar residues" evidence="1">
    <location>
        <begin position="10"/>
        <end position="19"/>
    </location>
</feature>
<dbReference type="Proteomes" id="UP000029665">
    <property type="component" value="Unassembled WGS sequence"/>
</dbReference>
<protein>
    <submittedName>
        <fullName evidence="2">Uncharacterized protein</fullName>
    </submittedName>
</protein>
<dbReference type="OrthoDB" id="2756430at2759"/>
<gene>
    <name evidence="2" type="ORF">BN946_scf184791.g3</name>
</gene>
<feature type="region of interest" description="Disordered" evidence="1">
    <location>
        <begin position="74"/>
        <end position="95"/>
    </location>
</feature>
<dbReference type="EMBL" id="CCBP010000043">
    <property type="protein sequence ID" value="CDO69408.1"/>
    <property type="molecule type" value="Genomic_DNA"/>
</dbReference>
<organism evidence="2 3">
    <name type="scientific">Pycnoporus cinnabarinus</name>
    <name type="common">Cinnabar-red polypore</name>
    <name type="synonym">Trametes cinnabarina</name>
    <dbReference type="NCBI Taxonomy" id="5643"/>
    <lineage>
        <taxon>Eukaryota</taxon>
        <taxon>Fungi</taxon>
        <taxon>Dikarya</taxon>
        <taxon>Basidiomycota</taxon>
        <taxon>Agaricomycotina</taxon>
        <taxon>Agaricomycetes</taxon>
        <taxon>Polyporales</taxon>
        <taxon>Polyporaceae</taxon>
        <taxon>Trametes</taxon>
    </lineage>
</organism>
<accession>A0A060SAJ6</accession>